<name>A0A1T4K6L6_PORCN</name>
<dbReference type="RefSeq" id="WP_025837002.1">
    <property type="nucleotide sequence ID" value="NZ_FUWL01000004.1"/>
</dbReference>
<feature type="transmembrane region" description="Helical" evidence="1">
    <location>
        <begin position="280"/>
        <end position="301"/>
    </location>
</feature>
<feature type="transmembrane region" description="Helical" evidence="1">
    <location>
        <begin position="114"/>
        <end position="137"/>
    </location>
</feature>
<dbReference type="Proteomes" id="UP000189956">
    <property type="component" value="Unassembled WGS sequence"/>
</dbReference>
<feature type="transmembrane region" description="Helical" evidence="1">
    <location>
        <begin position="21"/>
        <end position="45"/>
    </location>
</feature>
<feature type="transmembrane region" description="Helical" evidence="1">
    <location>
        <begin position="82"/>
        <end position="102"/>
    </location>
</feature>
<protein>
    <submittedName>
        <fullName evidence="2">Uncharacterized protein</fullName>
    </submittedName>
</protein>
<organism evidence="2 3">
    <name type="scientific">Porphyromonas cangingivalis</name>
    <dbReference type="NCBI Taxonomy" id="36874"/>
    <lineage>
        <taxon>Bacteria</taxon>
        <taxon>Pseudomonadati</taxon>
        <taxon>Bacteroidota</taxon>
        <taxon>Bacteroidia</taxon>
        <taxon>Bacteroidales</taxon>
        <taxon>Porphyromonadaceae</taxon>
        <taxon>Porphyromonas</taxon>
    </lineage>
</organism>
<keyword evidence="1" id="KW-1133">Transmembrane helix</keyword>
<dbReference type="AlphaFoldDB" id="A0A1T4K6L6"/>
<keyword evidence="1" id="KW-0472">Membrane</keyword>
<proteinExistence type="predicted"/>
<gene>
    <name evidence="2" type="ORF">SAMN02745205_00622</name>
</gene>
<feature type="transmembrane region" description="Helical" evidence="1">
    <location>
        <begin position="199"/>
        <end position="217"/>
    </location>
</feature>
<accession>A0A1T4K6L6</accession>
<evidence type="ECO:0000256" key="1">
    <source>
        <dbReference type="SAM" id="Phobius"/>
    </source>
</evidence>
<feature type="transmembrane region" description="Helical" evidence="1">
    <location>
        <begin position="149"/>
        <end position="170"/>
    </location>
</feature>
<sequence>MDTARMNAPLSLLDRLLPSQSGMMTFLSSSPFVAVGLVLLLLVLIRRHGLLYYGSKLTSYAGIPLFGMLSVPLLLSGSQGMGSIFFLLIIGIFATELFLNSYTYNKRHFAVFDIGFLLVLLSLGHPGILVLIPFYIINLKKMDLMDWRHFGAILLGGFTVWWFDFVLTVVPTIDGVKAWWFGNIEQLRAITLPTPGSELIFYGAYLVALFAVSLFYYNFHTRALERHRFFARIHLILCWLTFGLQLLYSFGNVVELYMVLSLFFLCVMLQVFYASIRDKIWLGLMAMIVFGVLGTMLYTLFGQ</sequence>
<feature type="transmembrane region" description="Helical" evidence="1">
    <location>
        <begin position="57"/>
        <end position="75"/>
    </location>
</feature>
<reference evidence="2 3" key="1">
    <citation type="submission" date="2017-02" db="EMBL/GenBank/DDBJ databases">
        <authorList>
            <person name="Peterson S.W."/>
        </authorList>
    </citation>
    <scope>NUCLEOTIDE SEQUENCE [LARGE SCALE GENOMIC DNA]</scope>
    <source>
        <strain evidence="2 3">ATCC 700135</strain>
    </source>
</reference>
<evidence type="ECO:0000313" key="2">
    <source>
        <dbReference type="EMBL" id="SJZ38061.1"/>
    </source>
</evidence>
<feature type="transmembrane region" description="Helical" evidence="1">
    <location>
        <begin position="256"/>
        <end position="273"/>
    </location>
</feature>
<dbReference type="EMBL" id="FUWL01000004">
    <property type="protein sequence ID" value="SJZ38061.1"/>
    <property type="molecule type" value="Genomic_DNA"/>
</dbReference>
<feature type="transmembrane region" description="Helical" evidence="1">
    <location>
        <begin position="229"/>
        <end position="250"/>
    </location>
</feature>
<evidence type="ECO:0000313" key="3">
    <source>
        <dbReference type="Proteomes" id="UP000189956"/>
    </source>
</evidence>
<keyword evidence="1" id="KW-0812">Transmembrane</keyword>